<dbReference type="InterPro" id="IPR011701">
    <property type="entry name" value="MFS"/>
</dbReference>
<keyword evidence="2 6" id="KW-0812">Transmembrane</keyword>
<dbReference type="OrthoDB" id="3357846at2759"/>
<evidence type="ECO:0000256" key="1">
    <source>
        <dbReference type="ARBA" id="ARBA00004141"/>
    </source>
</evidence>
<feature type="transmembrane region" description="Helical" evidence="6">
    <location>
        <begin position="192"/>
        <end position="215"/>
    </location>
</feature>
<evidence type="ECO:0000313" key="9">
    <source>
        <dbReference type="Proteomes" id="UP000005627"/>
    </source>
</evidence>
<dbReference type="PROSITE" id="PS50850">
    <property type="entry name" value="MFS"/>
    <property type="match status" value="1"/>
</dbReference>
<reference evidence="8 9" key="1">
    <citation type="journal article" date="2011" name="Proc. Natl. Acad. Sci. U.S.A.">
        <title>Evolutionary erosion of yeast sex chromosomes by mating-type switching accidents.</title>
        <authorList>
            <person name="Gordon J.L."/>
            <person name="Armisen D."/>
            <person name="Proux-Wera E."/>
            <person name="Oheigeartaigh S.S."/>
            <person name="Byrne K.P."/>
            <person name="Wolfe K.H."/>
        </authorList>
    </citation>
    <scope>NUCLEOTIDE SEQUENCE [LARGE SCALE GENOMIC DNA]</scope>
    <source>
        <strain evidence="9">ATCC 10662 / CBS 1146 / NBRC 0425 / NCYC 2629 / NRRL Y-866</strain>
    </source>
</reference>
<evidence type="ECO:0000259" key="7">
    <source>
        <dbReference type="PROSITE" id="PS50850"/>
    </source>
</evidence>
<feature type="transmembrane region" description="Helical" evidence="6">
    <location>
        <begin position="334"/>
        <end position="353"/>
    </location>
</feature>
<keyword evidence="3 6" id="KW-1133">Transmembrane helix</keyword>
<dbReference type="InParanoid" id="G8ZUE0"/>
<keyword evidence="4 6" id="KW-0472">Membrane</keyword>
<feature type="transmembrane region" description="Helical" evidence="6">
    <location>
        <begin position="410"/>
        <end position="431"/>
    </location>
</feature>
<feature type="transmembrane region" description="Helical" evidence="6">
    <location>
        <begin position="168"/>
        <end position="186"/>
    </location>
</feature>
<dbReference type="PANTHER" id="PTHR23502">
    <property type="entry name" value="MAJOR FACILITATOR SUPERFAMILY"/>
    <property type="match status" value="1"/>
</dbReference>
<dbReference type="InterPro" id="IPR020846">
    <property type="entry name" value="MFS_dom"/>
</dbReference>
<protein>
    <recommendedName>
        <fullName evidence="7">Major facilitator superfamily (MFS) profile domain-containing protein</fullName>
    </recommendedName>
</protein>
<dbReference type="NCBIfam" id="TIGR00880">
    <property type="entry name" value="2_A_01_02"/>
    <property type="match status" value="1"/>
</dbReference>
<accession>G8ZUE0</accession>
<evidence type="ECO:0000256" key="5">
    <source>
        <dbReference type="SAM" id="MobiDB-lite"/>
    </source>
</evidence>
<feature type="region of interest" description="Disordered" evidence="5">
    <location>
        <begin position="49"/>
        <end position="72"/>
    </location>
</feature>
<dbReference type="GO" id="GO:0042910">
    <property type="term" value="F:xenobiotic transmembrane transporter activity"/>
    <property type="evidence" value="ECO:0007669"/>
    <property type="project" value="InterPro"/>
</dbReference>
<evidence type="ECO:0000313" key="8">
    <source>
        <dbReference type="EMBL" id="CCE92234.1"/>
    </source>
</evidence>
<dbReference type="SUPFAM" id="SSF103473">
    <property type="entry name" value="MFS general substrate transporter"/>
    <property type="match status" value="1"/>
</dbReference>
<feature type="transmembrane region" description="Helical" evidence="6">
    <location>
        <begin position="469"/>
        <end position="491"/>
    </location>
</feature>
<sequence>MYTDSYRNTFFVDVLEYFRWTSTFKDMGAVVPGQSSAVSTDLEALKQVPSVTNGAASDSSESQSAEKEVSQEKDPFLVEFSGPDDPEHPHNWSTGKRTAVIIQVMLLTSVTYMGSSIYTPGQEQIQQEFNVGHVVGTLNLSMYVLGYGLGPIFFSPLSEFAKIGRQPLYIITFFLFAMLQIGTALVKNIAGLVILRFITGILCSPSLATGGATVGDIVPPDYVPLFIGLWSVGAVSAPVVGPLLGAAMVDAKDWRWIFWLLMWLASATLIVLVFFFPETSEDSILYRRAIRLRRITGDDRYYTAKAKSEDRLSLKEIMVIALYRPFEIIVKEPIVAAIDIYIALCYGTFYLFFEAFPIVFGGIYHFTLIEIGLAFMGFCVGCVIAYAICIVFLMKVVAKKAKNDKFTPETFMILAMATCLCLPLSLFLFGWAAGVHWILPIIAELFFVIGLFNLFQASFAYLAISYPKYLASVFAGNGVCRAGFACAFPLFGKAMYDNLAIDGYPVAWGSSILGFFSIALAAIPFLLYKYGPYLRSKSKFTG</sequence>
<feature type="transmembrane region" description="Helical" evidence="6">
    <location>
        <begin position="99"/>
        <end position="118"/>
    </location>
</feature>
<proteinExistence type="predicted"/>
<dbReference type="eggNOG" id="KOG0255">
    <property type="taxonomic scope" value="Eukaryota"/>
</dbReference>
<keyword evidence="9" id="KW-1185">Reference proteome</keyword>
<evidence type="ECO:0000256" key="3">
    <source>
        <dbReference type="ARBA" id="ARBA00022989"/>
    </source>
</evidence>
<evidence type="ECO:0000256" key="2">
    <source>
        <dbReference type="ARBA" id="ARBA00022692"/>
    </source>
</evidence>
<dbReference type="Pfam" id="PF07690">
    <property type="entry name" value="MFS_1"/>
    <property type="match status" value="1"/>
</dbReference>
<comment type="subcellular location">
    <subcellularLocation>
        <location evidence="1">Membrane</location>
        <topology evidence="1">Multi-pass membrane protein</topology>
    </subcellularLocation>
</comment>
<feature type="transmembrane region" description="Helical" evidence="6">
    <location>
        <begin position="506"/>
        <end position="528"/>
    </location>
</feature>
<dbReference type="InterPro" id="IPR001958">
    <property type="entry name" value="Tet-R_TetA/multi-R_MdtG-like"/>
</dbReference>
<dbReference type="AlphaFoldDB" id="G8ZUE0"/>
<dbReference type="GO" id="GO:1990961">
    <property type="term" value="P:xenobiotic detoxification by transmembrane export across the plasma membrane"/>
    <property type="evidence" value="ECO:0007669"/>
    <property type="project" value="TreeGrafter"/>
</dbReference>
<feature type="transmembrane region" description="Helical" evidence="6">
    <location>
        <begin position="222"/>
        <end position="244"/>
    </location>
</feature>
<dbReference type="Gene3D" id="1.20.1250.20">
    <property type="entry name" value="MFS general substrate transporter like domains"/>
    <property type="match status" value="1"/>
</dbReference>
<name>G8ZUE0_TORDE</name>
<dbReference type="FunFam" id="1.20.1250.20:FF:000011">
    <property type="entry name" value="MFS multidrug transporter, putative"/>
    <property type="match status" value="1"/>
</dbReference>
<dbReference type="HOGENOM" id="CLU_008455_11_1_1"/>
<feature type="transmembrane region" description="Helical" evidence="6">
    <location>
        <begin position="256"/>
        <end position="277"/>
    </location>
</feature>
<feature type="domain" description="Major facilitator superfamily (MFS) profile" evidence="7">
    <location>
        <begin position="100"/>
        <end position="537"/>
    </location>
</feature>
<dbReference type="RefSeq" id="XP_003681445.1">
    <property type="nucleotide sequence ID" value="XM_003681397.1"/>
</dbReference>
<dbReference type="GO" id="GO:0015244">
    <property type="term" value="F:fluconazole transmembrane transporter activity"/>
    <property type="evidence" value="ECO:0007669"/>
    <property type="project" value="TreeGrafter"/>
</dbReference>
<evidence type="ECO:0000256" key="6">
    <source>
        <dbReference type="SAM" id="Phobius"/>
    </source>
</evidence>
<feature type="transmembrane region" description="Helical" evidence="6">
    <location>
        <begin position="437"/>
        <end position="462"/>
    </location>
</feature>
<dbReference type="CDD" id="cd17323">
    <property type="entry name" value="MFS_Tpo1_MDR_like"/>
    <property type="match status" value="1"/>
</dbReference>
<dbReference type="InterPro" id="IPR036259">
    <property type="entry name" value="MFS_trans_sf"/>
</dbReference>
<dbReference type="KEGG" id="tdl:TDEL_0D06500"/>
<dbReference type="Proteomes" id="UP000005627">
    <property type="component" value="Chromosome 4"/>
</dbReference>
<organism evidence="8 9">
    <name type="scientific">Torulaspora delbrueckii</name>
    <name type="common">Yeast</name>
    <name type="synonym">Candida colliculosa</name>
    <dbReference type="NCBI Taxonomy" id="4950"/>
    <lineage>
        <taxon>Eukaryota</taxon>
        <taxon>Fungi</taxon>
        <taxon>Dikarya</taxon>
        <taxon>Ascomycota</taxon>
        <taxon>Saccharomycotina</taxon>
        <taxon>Saccharomycetes</taxon>
        <taxon>Saccharomycetales</taxon>
        <taxon>Saccharomycetaceae</taxon>
        <taxon>Torulaspora</taxon>
    </lineage>
</organism>
<feature type="transmembrane region" description="Helical" evidence="6">
    <location>
        <begin position="138"/>
        <end position="156"/>
    </location>
</feature>
<dbReference type="FunCoup" id="G8ZUE0">
    <property type="interactions" value="24"/>
</dbReference>
<dbReference type="GO" id="GO:0005886">
    <property type="term" value="C:plasma membrane"/>
    <property type="evidence" value="ECO:0007669"/>
    <property type="project" value="UniProtKB-ARBA"/>
</dbReference>
<dbReference type="GeneID" id="11503601"/>
<dbReference type="EMBL" id="HE616745">
    <property type="protein sequence ID" value="CCE92234.1"/>
    <property type="molecule type" value="Genomic_DNA"/>
</dbReference>
<feature type="transmembrane region" description="Helical" evidence="6">
    <location>
        <begin position="373"/>
        <end position="398"/>
    </location>
</feature>
<evidence type="ECO:0000256" key="4">
    <source>
        <dbReference type="ARBA" id="ARBA00023136"/>
    </source>
</evidence>
<dbReference type="PANTHER" id="PTHR23502:SF23">
    <property type="entry name" value="FLUCONAZOLE RESISTANCE PROTEIN 1"/>
    <property type="match status" value="1"/>
</dbReference>
<gene>
    <name evidence="8" type="primary">TDEL0D06500</name>
    <name evidence="8" type="ORF">TDEL_0D06500</name>
</gene>